<dbReference type="AlphaFoldDB" id="A0A8T2JDD4"/>
<keyword evidence="5 9" id="KW-1133">Transmembrane helix</keyword>
<gene>
    <name evidence="10" type="ORF">GDO86_011216</name>
</gene>
<dbReference type="InterPro" id="IPR004299">
    <property type="entry name" value="MBOAT_fam"/>
</dbReference>
<keyword evidence="11" id="KW-1185">Reference proteome</keyword>
<organism evidence="10 11">
    <name type="scientific">Hymenochirus boettgeri</name>
    <name type="common">Congo dwarf clawed frog</name>
    <dbReference type="NCBI Taxonomy" id="247094"/>
    <lineage>
        <taxon>Eukaryota</taxon>
        <taxon>Metazoa</taxon>
        <taxon>Chordata</taxon>
        <taxon>Craniata</taxon>
        <taxon>Vertebrata</taxon>
        <taxon>Euteleostomi</taxon>
        <taxon>Amphibia</taxon>
        <taxon>Batrachia</taxon>
        <taxon>Anura</taxon>
        <taxon>Pipoidea</taxon>
        <taxon>Pipidae</taxon>
        <taxon>Pipinae</taxon>
        <taxon>Hymenochirus</taxon>
    </lineage>
</organism>
<evidence type="ECO:0000256" key="1">
    <source>
        <dbReference type="ARBA" id="ARBA00004477"/>
    </source>
</evidence>
<evidence type="ECO:0000313" key="10">
    <source>
        <dbReference type="EMBL" id="KAG8442332.1"/>
    </source>
</evidence>
<accession>A0A8T2JDD4</accession>
<evidence type="ECO:0000256" key="3">
    <source>
        <dbReference type="ARBA" id="ARBA00022692"/>
    </source>
</evidence>
<feature type="transmembrane region" description="Helical" evidence="9">
    <location>
        <begin position="449"/>
        <end position="468"/>
    </location>
</feature>
<feature type="transmembrane region" description="Helical" evidence="9">
    <location>
        <begin position="421"/>
        <end position="443"/>
    </location>
</feature>
<dbReference type="GO" id="GO:0016746">
    <property type="term" value="F:acyltransferase activity"/>
    <property type="evidence" value="ECO:0007669"/>
    <property type="project" value="UniProtKB-KW"/>
</dbReference>
<evidence type="ECO:0000256" key="8">
    <source>
        <dbReference type="SAM" id="MobiDB-lite"/>
    </source>
</evidence>
<name>A0A8T2JDD4_9PIPI</name>
<evidence type="ECO:0000256" key="9">
    <source>
        <dbReference type="SAM" id="Phobius"/>
    </source>
</evidence>
<dbReference type="Proteomes" id="UP000812440">
    <property type="component" value="Chromosome 6"/>
</dbReference>
<dbReference type="PANTHER" id="PTHR13906">
    <property type="entry name" value="PORCUPINE"/>
    <property type="match status" value="1"/>
</dbReference>
<dbReference type="GO" id="GO:0030258">
    <property type="term" value="P:lipid modification"/>
    <property type="evidence" value="ECO:0007669"/>
    <property type="project" value="TreeGrafter"/>
</dbReference>
<dbReference type="GO" id="GO:0005789">
    <property type="term" value="C:endoplasmic reticulum membrane"/>
    <property type="evidence" value="ECO:0007669"/>
    <property type="project" value="UniProtKB-SubCell"/>
</dbReference>
<protein>
    <recommendedName>
        <fullName evidence="12">Lysophospholipid acyltransferase 1</fullName>
    </recommendedName>
</protein>
<evidence type="ECO:0000256" key="4">
    <source>
        <dbReference type="ARBA" id="ARBA00022824"/>
    </source>
</evidence>
<reference evidence="10" key="1">
    <citation type="thesis" date="2020" institute="ProQuest LLC" country="789 East Eisenhower Parkway, Ann Arbor, MI, USA">
        <title>Comparative Genomics and Chromosome Evolution.</title>
        <authorList>
            <person name="Mudd A.B."/>
        </authorList>
    </citation>
    <scope>NUCLEOTIDE SEQUENCE</scope>
    <source>
        <strain evidence="10">Female2</strain>
        <tissue evidence="10">Blood</tissue>
    </source>
</reference>
<feature type="transmembrane region" description="Helical" evidence="9">
    <location>
        <begin position="33"/>
        <end position="53"/>
    </location>
</feature>
<dbReference type="EMBL" id="JAACNH010000005">
    <property type="protein sequence ID" value="KAG8442332.1"/>
    <property type="molecule type" value="Genomic_DNA"/>
</dbReference>
<keyword evidence="7" id="KW-0012">Acyltransferase</keyword>
<sequence>MVMASSGNVLPQPTGSALLQPVSQRLQIPLEQVNFVACQLFALVAAFWFRIYLSPSNAHPTVRHALATIIGTCFSVFCFGWYSMHLFILVLLCYCIMIVTSAKNVHRYSLIMAMGYLTICQINRVYIFNYGILTNDFSGPLMIITQKITTLAFQLHDGMGRSFEDLTNDQRQFLIKKKPSFLEYLSYHLNFMSVLAGPCSNFVDYTAFIEGHHIQSKLLNLKTNGYTKLQNPSPNEAVMYKLCIVAASLVLYLAFSKSFPILYVLDETFIAETSFLTRLCYLYCVIQARKPRYYFAWILADAVNNAAGYGFNGVDEKGKYRWDLISTLDIWNIEISTSFKMYIDNWNIQTAVWLKRICYDRAPKYHTGLTFLLSALWHGVYPGYYFTFITGIPVMLAARVIRKNFRHFFTSSAPLKFLYDLLTWIVTQLAVCYTVAPFVLLAIEPTIQFYKSVYFCFHILCFLAIILLPKKPRESNRIVLSKDTTPYPKKHLDEKLYQGEQEKLHTS</sequence>
<evidence type="ECO:0000256" key="2">
    <source>
        <dbReference type="ARBA" id="ARBA00022679"/>
    </source>
</evidence>
<keyword evidence="4" id="KW-0256">Endoplasmic reticulum</keyword>
<evidence type="ECO:0008006" key="12">
    <source>
        <dbReference type="Google" id="ProtNLM"/>
    </source>
</evidence>
<dbReference type="InterPro" id="IPR049941">
    <property type="entry name" value="LPLAT_7/PORCN-like"/>
</dbReference>
<keyword evidence="2" id="KW-0808">Transferase</keyword>
<evidence type="ECO:0000313" key="11">
    <source>
        <dbReference type="Proteomes" id="UP000812440"/>
    </source>
</evidence>
<proteinExistence type="predicted"/>
<feature type="transmembrane region" description="Helical" evidence="9">
    <location>
        <begin position="383"/>
        <end position="401"/>
    </location>
</feature>
<keyword evidence="6 9" id="KW-0472">Membrane</keyword>
<feature type="transmembrane region" description="Helical" evidence="9">
    <location>
        <begin position="65"/>
        <end position="82"/>
    </location>
</feature>
<comment type="caution">
    <text evidence="10">The sequence shown here is derived from an EMBL/GenBank/DDBJ whole genome shotgun (WGS) entry which is preliminary data.</text>
</comment>
<evidence type="ECO:0000256" key="5">
    <source>
        <dbReference type="ARBA" id="ARBA00022989"/>
    </source>
</evidence>
<feature type="compositionally biased region" description="Basic and acidic residues" evidence="8">
    <location>
        <begin position="490"/>
        <end position="507"/>
    </location>
</feature>
<dbReference type="OrthoDB" id="286734at2759"/>
<keyword evidence="3 9" id="KW-0812">Transmembrane</keyword>
<comment type="subcellular location">
    <subcellularLocation>
        <location evidence="1">Endoplasmic reticulum membrane</location>
        <topology evidence="1">Multi-pass membrane protein</topology>
    </subcellularLocation>
</comment>
<evidence type="ECO:0000256" key="7">
    <source>
        <dbReference type="ARBA" id="ARBA00023315"/>
    </source>
</evidence>
<feature type="region of interest" description="Disordered" evidence="8">
    <location>
        <begin position="484"/>
        <end position="507"/>
    </location>
</feature>
<dbReference type="Pfam" id="PF03062">
    <property type="entry name" value="MBOAT"/>
    <property type="match status" value="1"/>
</dbReference>
<evidence type="ECO:0000256" key="6">
    <source>
        <dbReference type="ARBA" id="ARBA00023136"/>
    </source>
</evidence>
<dbReference type="PANTHER" id="PTHR13906:SF6">
    <property type="entry name" value="LYSOPHOSPHOLIPID ACYLTRANSFERASE 1"/>
    <property type="match status" value="1"/>
</dbReference>